<dbReference type="EMBL" id="CP143787">
    <property type="protein sequence ID" value="WVN88757.1"/>
    <property type="molecule type" value="Genomic_DNA"/>
</dbReference>
<reference evidence="1" key="1">
    <citation type="submission" date="2016-06" db="EMBL/GenBank/DDBJ databases">
        <authorList>
            <person name="Cuomo C."/>
            <person name="Litvintseva A."/>
            <person name="Heitman J."/>
            <person name="Chen Y."/>
            <person name="Sun S."/>
            <person name="Springer D."/>
            <person name="Dromer F."/>
            <person name="Young S."/>
            <person name="Zeng Q."/>
            <person name="Chapman S."/>
            <person name="Gujja S."/>
            <person name="Saif S."/>
            <person name="Birren B."/>
        </authorList>
    </citation>
    <scope>NUCLEOTIDE SEQUENCE</scope>
    <source>
        <strain evidence="1">CBS 7841</strain>
    </source>
</reference>
<dbReference type="GeneID" id="91088180"/>
<dbReference type="AlphaFoldDB" id="A0AAJ8M2J3"/>
<sequence>MIMLKRNIYWQCIARGRGLAGARQVRAQSFAPSRPSPYRLLQPSAFKVSFAPLLAQGWTLEYIDSGRLQDESEPACEGNMGTEDLQGRHLVRIFNLGHGKEGWKRMMAFTSEVGQVVEEQDVSGCMEN</sequence>
<proteinExistence type="predicted"/>
<dbReference type="KEGG" id="cdep:91088180"/>
<evidence type="ECO:0000313" key="1">
    <source>
        <dbReference type="EMBL" id="WVN88757.1"/>
    </source>
</evidence>
<keyword evidence="2" id="KW-1185">Reference proteome</keyword>
<protein>
    <submittedName>
        <fullName evidence="1">Uncharacterized protein</fullName>
    </submittedName>
</protein>
<name>A0AAJ8M2J3_9TREE</name>
<dbReference type="RefSeq" id="XP_066069457.1">
    <property type="nucleotide sequence ID" value="XM_066213360.1"/>
</dbReference>
<gene>
    <name evidence="1" type="ORF">L203_103970</name>
</gene>
<reference evidence="1" key="3">
    <citation type="submission" date="2024-01" db="EMBL/GenBank/DDBJ databases">
        <authorList>
            <person name="Coelho M.A."/>
            <person name="David-Palma M."/>
            <person name="Shea T."/>
            <person name="Sun S."/>
            <person name="Cuomo C.A."/>
            <person name="Heitman J."/>
        </authorList>
    </citation>
    <scope>NUCLEOTIDE SEQUENCE</scope>
    <source>
        <strain evidence="1">CBS 7841</strain>
    </source>
</reference>
<reference evidence="1" key="2">
    <citation type="journal article" date="2022" name="Elife">
        <title>Obligate sexual reproduction of a homothallic fungus closely related to the Cryptococcus pathogenic species complex.</title>
        <authorList>
            <person name="Passer A.R."/>
            <person name="Clancey S.A."/>
            <person name="Shea T."/>
            <person name="David-Palma M."/>
            <person name="Averette A.F."/>
            <person name="Boekhout T."/>
            <person name="Porcel B.M."/>
            <person name="Nowrousian M."/>
            <person name="Cuomo C.A."/>
            <person name="Sun S."/>
            <person name="Heitman J."/>
            <person name="Coelho M.A."/>
        </authorList>
    </citation>
    <scope>NUCLEOTIDE SEQUENCE</scope>
    <source>
        <strain evidence="1">CBS 7841</strain>
    </source>
</reference>
<organism evidence="1 2">
    <name type="scientific">Cryptococcus depauperatus CBS 7841</name>
    <dbReference type="NCBI Taxonomy" id="1295531"/>
    <lineage>
        <taxon>Eukaryota</taxon>
        <taxon>Fungi</taxon>
        <taxon>Dikarya</taxon>
        <taxon>Basidiomycota</taxon>
        <taxon>Agaricomycotina</taxon>
        <taxon>Tremellomycetes</taxon>
        <taxon>Tremellales</taxon>
        <taxon>Cryptococcaceae</taxon>
        <taxon>Cryptococcus</taxon>
    </lineage>
</organism>
<accession>A0AAJ8M2J3</accession>
<evidence type="ECO:0000313" key="2">
    <source>
        <dbReference type="Proteomes" id="UP000094043"/>
    </source>
</evidence>
<dbReference type="Proteomes" id="UP000094043">
    <property type="component" value="Chromosome 4"/>
</dbReference>